<sequence length="361" mass="41101">MHDQLVALDEDEAQQQVFSPRTRLKQHIVNDDKLMLKSSSGDGAWIMQKCAKTLGGGCKILFETHQTVFSLTCRAEVLSTRLAVSTGPAEFKKFRLPETVWGIAIDDSSIQRKLLNRFLTLAGVNTYKRRVLGQNPDEIMGFTEYLVDLVRRNKDDKFLVIVDENLDIVDEGTTRQTVLGSLCIQAALREMSAEEERRVLALVRSANDSKEDVELYLERAHGFMPKAPIQKHMVLHILEPYWKDRFPSEVTAISSSHQPDIGEDHTVVLDDSFAVTGNDLIVALDIIDDIIARETKKEEISKNWPRIREKLHSLKGDLKSMESSSRLRPVVDAIERLRGETVPEELVERWRLIRTLIISML</sequence>
<proteinExistence type="predicted"/>
<dbReference type="AlphaFoldDB" id="A0A7S1CUP5"/>
<protein>
    <submittedName>
        <fullName evidence="1">Uncharacterized protein</fullName>
    </submittedName>
</protein>
<reference evidence="1" key="1">
    <citation type="submission" date="2021-01" db="EMBL/GenBank/DDBJ databases">
        <authorList>
            <person name="Corre E."/>
            <person name="Pelletier E."/>
            <person name="Niang G."/>
            <person name="Scheremetjew M."/>
            <person name="Finn R."/>
            <person name="Kale V."/>
            <person name="Holt S."/>
            <person name="Cochrane G."/>
            <person name="Meng A."/>
            <person name="Brown T."/>
            <person name="Cohen L."/>
        </authorList>
    </citation>
    <scope>NUCLEOTIDE SEQUENCE</scope>
    <source>
        <strain evidence="1">ECT3854</strain>
    </source>
</reference>
<evidence type="ECO:0000313" key="1">
    <source>
        <dbReference type="EMBL" id="CAD8929082.1"/>
    </source>
</evidence>
<accession>A0A7S1CUP5</accession>
<name>A0A7S1CUP5_CYCTE</name>
<gene>
    <name evidence="1" type="ORF">CTEN0397_LOCUS99</name>
</gene>
<organism evidence="1">
    <name type="scientific">Cyclophora tenuis</name>
    <name type="common">Marine diatom</name>
    <dbReference type="NCBI Taxonomy" id="216820"/>
    <lineage>
        <taxon>Eukaryota</taxon>
        <taxon>Sar</taxon>
        <taxon>Stramenopiles</taxon>
        <taxon>Ochrophyta</taxon>
        <taxon>Bacillariophyta</taxon>
        <taxon>Fragilariophyceae</taxon>
        <taxon>Fragilariophycidae</taxon>
        <taxon>Cyclophorales</taxon>
        <taxon>Cyclophoraceae</taxon>
        <taxon>Cyclophora</taxon>
    </lineage>
</organism>
<dbReference type="EMBL" id="HBFW01000156">
    <property type="protein sequence ID" value="CAD8929082.1"/>
    <property type="molecule type" value="Transcribed_RNA"/>
</dbReference>